<dbReference type="InterPro" id="IPR003137">
    <property type="entry name" value="PA_domain"/>
</dbReference>
<dbReference type="Pfam" id="PF04389">
    <property type="entry name" value="Peptidase_M28"/>
    <property type="match status" value="1"/>
</dbReference>
<dbReference type="Gene3D" id="3.50.30.30">
    <property type="match status" value="1"/>
</dbReference>
<dbReference type="InterPro" id="IPR039373">
    <property type="entry name" value="Peptidase_M28B"/>
</dbReference>
<evidence type="ECO:0000313" key="6">
    <source>
        <dbReference type="WBParaSite" id="PSAMB.scaffold3879size16548.g22801.t1"/>
    </source>
</evidence>
<dbReference type="FunFam" id="3.40.630.10:FF:000101">
    <property type="entry name" value="N-acetylated alpha-linked acidic dipeptidase like 1"/>
    <property type="match status" value="1"/>
</dbReference>
<dbReference type="Pfam" id="PF02225">
    <property type="entry name" value="PA"/>
    <property type="match status" value="1"/>
</dbReference>
<feature type="domain" description="PA" evidence="3">
    <location>
        <begin position="212"/>
        <end position="299"/>
    </location>
</feature>
<keyword evidence="2" id="KW-0812">Transmembrane</keyword>
<evidence type="ECO:0000256" key="1">
    <source>
        <dbReference type="ARBA" id="ARBA00005634"/>
    </source>
</evidence>
<accession>A0A914WCQ0</accession>
<organism evidence="5 6">
    <name type="scientific">Plectus sambesii</name>
    <dbReference type="NCBI Taxonomy" id="2011161"/>
    <lineage>
        <taxon>Eukaryota</taxon>
        <taxon>Metazoa</taxon>
        <taxon>Ecdysozoa</taxon>
        <taxon>Nematoda</taxon>
        <taxon>Chromadorea</taxon>
        <taxon>Plectida</taxon>
        <taxon>Plectina</taxon>
        <taxon>Plectoidea</taxon>
        <taxon>Plectidae</taxon>
        <taxon>Plectus</taxon>
    </lineage>
</organism>
<protein>
    <submittedName>
        <fullName evidence="6">Uncharacterized protein</fullName>
    </submittedName>
</protein>
<evidence type="ECO:0000256" key="2">
    <source>
        <dbReference type="SAM" id="Phobius"/>
    </source>
</evidence>
<feature type="domain" description="Peptidase M28" evidence="4">
    <location>
        <begin position="397"/>
        <end position="498"/>
    </location>
</feature>
<name>A0A914WCQ0_9BILA</name>
<dbReference type="SUPFAM" id="SSF52025">
    <property type="entry name" value="PA domain"/>
    <property type="match status" value="1"/>
</dbReference>
<dbReference type="SUPFAM" id="SSF53187">
    <property type="entry name" value="Zn-dependent exopeptidases"/>
    <property type="match status" value="1"/>
</dbReference>
<evidence type="ECO:0000259" key="3">
    <source>
        <dbReference type="Pfam" id="PF02225"/>
    </source>
</evidence>
<dbReference type="PANTHER" id="PTHR10404">
    <property type="entry name" value="N-ACETYLATED-ALPHA-LINKED ACIDIC DIPEPTIDASE"/>
    <property type="match status" value="1"/>
</dbReference>
<feature type="transmembrane region" description="Helical" evidence="2">
    <location>
        <begin position="12"/>
        <end position="34"/>
    </location>
</feature>
<dbReference type="Proteomes" id="UP000887566">
    <property type="component" value="Unplaced"/>
</dbReference>
<dbReference type="InterPro" id="IPR046450">
    <property type="entry name" value="PA_dom_sf"/>
</dbReference>
<keyword evidence="5" id="KW-1185">Reference proteome</keyword>
<proteinExistence type="inferred from homology"/>
<keyword evidence="2" id="KW-0472">Membrane</keyword>
<dbReference type="PANTHER" id="PTHR10404:SF77">
    <property type="entry name" value="GLUTAMATE CARBOXYPEPTIDASE 2 HOMOLOG"/>
    <property type="match status" value="1"/>
</dbReference>
<dbReference type="GO" id="GO:0004180">
    <property type="term" value="F:carboxypeptidase activity"/>
    <property type="evidence" value="ECO:0007669"/>
    <property type="project" value="TreeGrafter"/>
</dbReference>
<evidence type="ECO:0000313" key="5">
    <source>
        <dbReference type="Proteomes" id="UP000887566"/>
    </source>
</evidence>
<dbReference type="AlphaFoldDB" id="A0A914WCQ0"/>
<dbReference type="WBParaSite" id="PSAMB.scaffold3879size16548.g22801.t1">
    <property type="protein sequence ID" value="PSAMB.scaffold3879size16548.g22801.t1"/>
    <property type="gene ID" value="PSAMB.scaffold3879size16548.g22801"/>
</dbReference>
<keyword evidence="2" id="KW-1133">Transmembrane helix</keyword>
<comment type="similarity">
    <text evidence="1">Belongs to the peptidase M28 family. M28B subfamily.</text>
</comment>
<dbReference type="Gene3D" id="3.40.630.10">
    <property type="entry name" value="Zn peptidases"/>
    <property type="match status" value="1"/>
</dbReference>
<dbReference type="CDD" id="cd02121">
    <property type="entry name" value="PA_GCPII_like"/>
    <property type="match status" value="1"/>
</dbReference>
<evidence type="ECO:0000259" key="4">
    <source>
        <dbReference type="Pfam" id="PF04389"/>
    </source>
</evidence>
<dbReference type="InterPro" id="IPR007484">
    <property type="entry name" value="Peptidase_M28"/>
</dbReference>
<reference evidence="6" key="1">
    <citation type="submission" date="2022-11" db="UniProtKB">
        <authorList>
            <consortium name="WormBaseParasite"/>
        </authorList>
    </citation>
    <scope>IDENTIFICATION</scope>
</reference>
<sequence>MGRQRTRMEVWLGCGVATLAVVVVALTITIIVMVTKKSDTLPAAPTAPASTVSTVASTTSTIAPPPADPYQQPYNENLYDTIVRQNLAQQADISTQLLQEFQPMNIRDNLRWLTKTLHVAGTPENAAVMKQLGQQYQSYGLTLKTHDYQVLLSYPNYSMPNTIEVQLAGQMDWNLVSNGTAQLLGPPEAMQQENDSRALNWWNGYAKDGVATGRLVYANYGSLTDYVLLDSHNISLQGAIVIARYGDIFRGAIAVEAERRGAVGVIIFNDPLDYANDLPASDTFPNTIWLPPSGAQRGTLLQTDGDPLTPFYPAKPYTYRTTDEATLRKEHAMPNVPVTPIGYRDALTIFQQMTGPEVTGDFAQWKGGMNVTYRMNGGDSTFRLTVNAFTDMRTITNVVALFYGADEPDKWVMFGNHVDAWTFGSIDPNSGTATMLEMARVVATVSNRTGWRPKRTLAFCQWDAEEYGLVGSTEYVEEHLKLLENRAIALLNVDNINGNVTLAAKGVPLLYRALVDAAAKVP</sequence>